<reference evidence="7 8" key="1">
    <citation type="submission" date="2017-11" db="EMBL/GenBank/DDBJ databases">
        <title>Genome sequence of Entomoplasma freundtii BARC 318 (ATCC 51999).</title>
        <authorList>
            <person name="Lo W.-S."/>
            <person name="Gasparich G.E."/>
            <person name="Kuo C.-H."/>
        </authorList>
    </citation>
    <scope>NUCLEOTIDE SEQUENCE [LARGE SCALE GENOMIC DNA]</scope>
    <source>
        <strain evidence="7 8">BARC 318</strain>
    </source>
</reference>
<keyword evidence="8" id="KW-1185">Reference proteome</keyword>
<dbReference type="Proteomes" id="UP000232222">
    <property type="component" value="Chromosome"/>
</dbReference>
<organism evidence="7 8">
    <name type="scientific">Entomoplasma freundtii</name>
    <dbReference type="NCBI Taxonomy" id="74700"/>
    <lineage>
        <taxon>Bacteria</taxon>
        <taxon>Bacillati</taxon>
        <taxon>Mycoplasmatota</taxon>
        <taxon>Mollicutes</taxon>
        <taxon>Entomoplasmatales</taxon>
        <taxon>Entomoplasmataceae</taxon>
        <taxon>Entomoplasma</taxon>
    </lineage>
</organism>
<keyword evidence="3" id="KW-0812">Transmembrane</keyword>
<dbReference type="EMBL" id="CP024962">
    <property type="protein sequence ID" value="ATZ16446.1"/>
    <property type="molecule type" value="Genomic_DNA"/>
</dbReference>
<dbReference type="GO" id="GO:0005886">
    <property type="term" value="C:plasma membrane"/>
    <property type="evidence" value="ECO:0007669"/>
    <property type="project" value="UniProtKB-SubCell"/>
</dbReference>
<evidence type="ECO:0000256" key="1">
    <source>
        <dbReference type="ARBA" id="ARBA00004651"/>
    </source>
</evidence>
<dbReference type="RefSeq" id="WP_100609422.1">
    <property type="nucleotide sequence ID" value="NZ_CP024962.1"/>
</dbReference>
<evidence type="ECO:0000256" key="5">
    <source>
        <dbReference type="ARBA" id="ARBA00023136"/>
    </source>
</evidence>
<protein>
    <recommendedName>
        <fullName evidence="6">ABC3 transporter permease C-terminal domain-containing protein</fullName>
    </recommendedName>
</protein>
<gene>
    <name evidence="7" type="ORF">EFREU_v1c04200</name>
</gene>
<feature type="domain" description="ABC3 transporter permease C-terminal" evidence="6">
    <location>
        <begin position="60"/>
        <end position="178"/>
    </location>
</feature>
<keyword evidence="5" id="KW-0472">Membrane</keyword>
<proteinExistence type="predicted"/>
<dbReference type="AlphaFoldDB" id="A0A2K8NSB6"/>
<evidence type="ECO:0000313" key="8">
    <source>
        <dbReference type="Proteomes" id="UP000232222"/>
    </source>
</evidence>
<evidence type="ECO:0000259" key="6">
    <source>
        <dbReference type="Pfam" id="PF02687"/>
    </source>
</evidence>
<evidence type="ECO:0000256" key="2">
    <source>
        <dbReference type="ARBA" id="ARBA00022475"/>
    </source>
</evidence>
<dbReference type="InterPro" id="IPR003838">
    <property type="entry name" value="ABC3_permease_C"/>
</dbReference>
<name>A0A2K8NSB6_9MOLU</name>
<dbReference type="KEGG" id="efr:EFREU_v1c04200"/>
<evidence type="ECO:0000313" key="7">
    <source>
        <dbReference type="EMBL" id="ATZ16446.1"/>
    </source>
</evidence>
<keyword evidence="2" id="KW-1003">Cell membrane</keyword>
<evidence type="ECO:0000256" key="4">
    <source>
        <dbReference type="ARBA" id="ARBA00022989"/>
    </source>
</evidence>
<keyword evidence="4" id="KW-1133">Transmembrane helix</keyword>
<evidence type="ECO:0000256" key="3">
    <source>
        <dbReference type="ARBA" id="ARBA00022692"/>
    </source>
</evidence>
<accession>A0A2K8NSB6</accession>
<comment type="subcellular location">
    <subcellularLocation>
        <location evidence="1">Cell membrane</location>
        <topology evidence="1">Multi-pass membrane protein</topology>
    </subcellularLocation>
</comment>
<sequence>MPLYHAVNANLPGTRIEDFYDVTLSPKYFKSLGKGLIIFDEVTKKALKSSAQFNQILSYLIIIFILLSLTISAILTNLILFENQKIILLLKIIGYKRLEIENYLIGGYLIATLLAIVCGIIFSLVIFGGTRKILTAKLGFSLYFLWSWQYILTFISLGLVFGLMVGFAMAFFIARQKPSDWHET</sequence>
<dbReference type="Pfam" id="PF02687">
    <property type="entry name" value="FtsX"/>
    <property type="match status" value="1"/>
</dbReference>